<evidence type="ECO:0000256" key="33">
    <source>
        <dbReference type="ARBA" id="ARBA00032870"/>
    </source>
</evidence>
<feature type="domain" description="Proprotein convertase subtilisin/kexin type 9 C-terminal" evidence="39">
    <location>
        <begin position="610"/>
        <end position="681"/>
    </location>
</feature>
<dbReference type="SUPFAM" id="SSF52743">
    <property type="entry name" value="Subtilisin-like"/>
    <property type="match status" value="1"/>
</dbReference>
<evidence type="ECO:0000256" key="31">
    <source>
        <dbReference type="ARBA" id="ARBA00023228"/>
    </source>
</evidence>
<keyword evidence="28" id="KW-1207">Sterol metabolism</keyword>
<dbReference type="GO" id="GO:0005764">
    <property type="term" value="C:lysosome"/>
    <property type="evidence" value="ECO:0007669"/>
    <property type="project" value="UniProtKB-SubCell"/>
</dbReference>
<sequence>HGPVLVWRMYRTSAWIGWALCFCASLAVSAQDYPEDDEMILDLIREDGTQPETGEEPSAEFLRCNKAAWRMPGQYLVILRQGSHESHVQRTIRRLRAKAARRGYLLEILQTYSGALHGFLVKMSSDVLHLALKLPHVHYIEEDSSVFAQSAPWNLQRILQPYGGTSENGTYKPPNDGGMAEVYLMDGSVHSSHREVEGRVLVTDFSHVPEEDGVRVHRQASQCDSHGTHMAGVLSGSDSGVARGAGVNLVRVLNCQGKGTVSGALAGLEYIRATLLARPVDAVVILLPFTGGFSRSLNTACGHMVATGAVVITAAGNFRDDACLYSPASEPEVITVGAVNSADQPMALGAGGTNFGRCVDLFAPGDDIVSASSDCSTCFTSRSGTSQAAAHAAGIAAVILSANQRVSPVQVLQMMLHYSISNTINLLSLPETHHLSTPNLVAAMPPASALLCRSVWSERSGVTSTDKAISRCRQGEEMMGCSSYAPDGVHAGEAINESGGQMECVAYNGPGGKGVHAVARCCVTSDLQCQVHTSPQPGQDAECVKPQHHLTGKMSTGCTGNDRSSAVHSAKTHVSQKPGAVIWSGSRPHHGDRRRCVVKDSVTSHALCCHSPSLECHLLENTSADKEQVEVSCPSGWTLTDCNAFSQGSAILGTVAKGNSCHVHSGAGADGATGIAVCCRIRPPDQSAAAPH</sequence>
<feature type="domain" description="Inhibitor I9" evidence="37">
    <location>
        <begin position="83"/>
        <end position="146"/>
    </location>
</feature>
<dbReference type="Gene3D" id="2.60.120.690">
    <property type="entry name" value="Proprotein convertase subtilisin/kexin type 9"/>
    <property type="match status" value="1"/>
</dbReference>
<keyword evidence="17 34" id="KW-0645">Protease</keyword>
<evidence type="ECO:0000256" key="11">
    <source>
        <dbReference type="ARBA" id="ARBA00019781"/>
    </source>
</evidence>
<feature type="active site" description="Charge relay system" evidence="34">
    <location>
        <position position="186"/>
    </location>
</feature>
<evidence type="ECO:0000256" key="15">
    <source>
        <dbReference type="ARBA" id="ARBA00022553"/>
    </source>
</evidence>
<keyword evidence="30" id="KW-0753">Steroid metabolism</keyword>
<dbReference type="GO" id="GO:0005615">
    <property type="term" value="C:extracellular space"/>
    <property type="evidence" value="ECO:0007669"/>
    <property type="project" value="TreeGrafter"/>
</dbReference>
<keyword evidence="16" id="KW-0765">Sulfation</keyword>
<evidence type="ECO:0000259" key="36">
    <source>
        <dbReference type="Pfam" id="PF00082"/>
    </source>
</evidence>
<dbReference type="FunFam" id="3.40.50.200:FF:000016">
    <property type="entry name" value="Proprotein convertase subtilisin/kexin type 9"/>
    <property type="match status" value="1"/>
</dbReference>
<proteinExistence type="inferred from homology"/>
<dbReference type="GO" id="GO:0008203">
    <property type="term" value="P:cholesterol metabolic process"/>
    <property type="evidence" value="ECO:0007669"/>
    <property type="project" value="UniProtKB-KW"/>
</dbReference>
<evidence type="ECO:0000256" key="29">
    <source>
        <dbReference type="ARBA" id="ARBA00023180"/>
    </source>
</evidence>
<evidence type="ECO:0000256" key="35">
    <source>
        <dbReference type="SAM" id="SignalP"/>
    </source>
</evidence>
<dbReference type="InterPro" id="IPR050131">
    <property type="entry name" value="Peptidase_S8_subtilisin-like"/>
</dbReference>
<dbReference type="SUPFAM" id="SSF54897">
    <property type="entry name" value="Protease propeptides/inhibitors"/>
    <property type="match status" value="1"/>
</dbReference>
<evidence type="ECO:0000256" key="5">
    <source>
        <dbReference type="ARBA" id="ARBA00004371"/>
    </source>
</evidence>
<evidence type="ECO:0000256" key="26">
    <source>
        <dbReference type="ARBA" id="ARBA00023098"/>
    </source>
</evidence>
<keyword evidence="41" id="KW-1185">Reference proteome</keyword>
<evidence type="ECO:0000259" key="37">
    <source>
        <dbReference type="Pfam" id="PF05922"/>
    </source>
</evidence>
<evidence type="ECO:0000256" key="10">
    <source>
        <dbReference type="ARBA" id="ARBA00011841"/>
    </source>
</evidence>
<organism evidence="40 41">
    <name type="scientific">Sphaeramia orbicularis</name>
    <name type="common">orbiculate cardinalfish</name>
    <dbReference type="NCBI Taxonomy" id="375764"/>
    <lineage>
        <taxon>Eukaryota</taxon>
        <taxon>Metazoa</taxon>
        <taxon>Chordata</taxon>
        <taxon>Craniata</taxon>
        <taxon>Vertebrata</taxon>
        <taxon>Euteleostomi</taxon>
        <taxon>Actinopterygii</taxon>
        <taxon>Neopterygii</taxon>
        <taxon>Teleostei</taxon>
        <taxon>Neoteleostei</taxon>
        <taxon>Acanthomorphata</taxon>
        <taxon>Gobiaria</taxon>
        <taxon>Kurtiformes</taxon>
        <taxon>Apogonoidei</taxon>
        <taxon>Apogonidae</taxon>
        <taxon>Apogoninae</taxon>
        <taxon>Sphaeramia</taxon>
    </lineage>
</organism>
<dbReference type="GO" id="GO:0006508">
    <property type="term" value="P:proteolysis"/>
    <property type="evidence" value="ECO:0007669"/>
    <property type="project" value="UniProtKB-KW"/>
</dbReference>
<dbReference type="InterPro" id="IPR041254">
    <property type="entry name" value="PCSK9_C1"/>
</dbReference>
<evidence type="ECO:0000256" key="7">
    <source>
        <dbReference type="ARBA" id="ARBA00004555"/>
    </source>
</evidence>
<feature type="active site" description="Charge relay system" evidence="34">
    <location>
        <position position="226"/>
    </location>
</feature>
<dbReference type="PANTHER" id="PTHR43806:SF60">
    <property type="entry name" value="PROPROTEIN CONVERTASE SUBTILISIN_KEXIN TYPE 9"/>
    <property type="match status" value="1"/>
</dbReference>
<dbReference type="Ensembl" id="ENSSORT00005050986.1">
    <property type="protein sequence ID" value="ENSSORP00005049783.1"/>
    <property type="gene ID" value="ENSSORG00005022584.1"/>
</dbReference>
<evidence type="ECO:0000256" key="19">
    <source>
        <dbReference type="ARBA" id="ARBA00022753"/>
    </source>
</evidence>
<keyword evidence="15" id="KW-0597">Phosphoprotein</keyword>
<dbReference type="InterPro" id="IPR010259">
    <property type="entry name" value="S8pro/Inhibitor_I9"/>
</dbReference>
<evidence type="ECO:0000256" key="14">
    <source>
        <dbReference type="ARBA" id="ARBA00022548"/>
    </source>
</evidence>
<feature type="domain" description="Peptidase S8/S53" evidence="36">
    <location>
        <begin position="185"/>
        <end position="418"/>
    </location>
</feature>
<feature type="active site" description="Charge relay system" evidence="34">
    <location>
        <position position="386"/>
    </location>
</feature>
<feature type="domain" description="Proprotein convertase subtilisin/kexin type 9 C-terminal" evidence="38">
    <location>
        <begin position="449"/>
        <end position="524"/>
    </location>
</feature>
<gene>
    <name evidence="40" type="primary">pcsk9</name>
</gene>
<keyword evidence="20 34" id="KW-0378">Hydrolase</keyword>
<evidence type="ECO:0000256" key="18">
    <source>
        <dbReference type="ARBA" id="ARBA00022703"/>
    </source>
</evidence>
<dbReference type="GO" id="GO:0006915">
    <property type="term" value="P:apoptotic process"/>
    <property type="evidence" value="ECO:0007669"/>
    <property type="project" value="UniProtKB-KW"/>
</dbReference>
<accession>A0A673CCD4</accession>
<dbReference type="GO" id="GO:0005794">
    <property type="term" value="C:Golgi apparatus"/>
    <property type="evidence" value="ECO:0007669"/>
    <property type="project" value="UniProtKB-SubCell"/>
</dbReference>
<keyword evidence="12" id="KW-0963">Cytoplasm</keyword>
<dbReference type="PRINTS" id="PR00723">
    <property type="entry name" value="SUBTILISIN"/>
</dbReference>
<keyword evidence="29" id="KW-0325">Glycoprotein</keyword>
<dbReference type="Gene3D" id="3.30.70.80">
    <property type="entry name" value="Peptidase S8 propeptide/proteinase inhibitor I9"/>
    <property type="match status" value="1"/>
</dbReference>
<evidence type="ECO:0000256" key="30">
    <source>
        <dbReference type="ARBA" id="ARBA00023221"/>
    </source>
</evidence>
<keyword evidence="13" id="KW-0964">Secreted</keyword>
<keyword evidence="14" id="KW-0153">Cholesterol metabolism</keyword>
<keyword evidence="26" id="KW-0443">Lipid metabolism</keyword>
<keyword evidence="31" id="KW-0458">Lysosome</keyword>
<dbReference type="Pfam" id="PF05922">
    <property type="entry name" value="Inhibitor_I9"/>
    <property type="match status" value="1"/>
</dbReference>
<evidence type="ECO:0000256" key="21">
    <source>
        <dbReference type="ARBA" id="ARBA00022813"/>
    </source>
</evidence>
<evidence type="ECO:0000256" key="12">
    <source>
        <dbReference type="ARBA" id="ARBA00022490"/>
    </source>
</evidence>
<dbReference type="InterPro" id="IPR015500">
    <property type="entry name" value="Peptidase_S8_subtilisin-rel"/>
</dbReference>
<dbReference type="Pfam" id="PF18459">
    <property type="entry name" value="PCSK9_C1"/>
    <property type="match status" value="1"/>
</dbReference>
<dbReference type="InterPro" id="IPR000209">
    <property type="entry name" value="Peptidase_S8/S53_dom"/>
</dbReference>
<evidence type="ECO:0000256" key="27">
    <source>
        <dbReference type="ARBA" id="ARBA00023157"/>
    </source>
</evidence>
<evidence type="ECO:0000256" key="24">
    <source>
        <dbReference type="ARBA" id="ARBA00022837"/>
    </source>
</evidence>
<evidence type="ECO:0000256" key="17">
    <source>
        <dbReference type="ARBA" id="ARBA00022670"/>
    </source>
</evidence>
<reference evidence="40" key="3">
    <citation type="submission" date="2025-09" db="UniProtKB">
        <authorList>
            <consortium name="Ensembl"/>
        </authorList>
    </citation>
    <scope>IDENTIFICATION</scope>
</reference>
<dbReference type="GO" id="GO:0005783">
    <property type="term" value="C:endoplasmic reticulum"/>
    <property type="evidence" value="ECO:0007669"/>
    <property type="project" value="UniProtKB-SubCell"/>
</dbReference>
<evidence type="ECO:0000256" key="8">
    <source>
        <dbReference type="ARBA" id="ARBA00004613"/>
    </source>
</evidence>
<keyword evidence="21" id="KW-0068">Autocatalytic cleavage</keyword>
<reference evidence="40" key="1">
    <citation type="submission" date="2019-06" db="EMBL/GenBank/DDBJ databases">
        <authorList>
            <consortium name="Wellcome Sanger Institute Data Sharing"/>
        </authorList>
    </citation>
    <scope>NUCLEOTIDE SEQUENCE [LARGE SCALE GENOMIC DNA]</scope>
</reference>
<evidence type="ECO:0000256" key="4">
    <source>
        <dbReference type="ARBA" id="ARBA00004241"/>
    </source>
</evidence>
<comment type="similarity">
    <text evidence="9 34">Belongs to the peptidase S8 family.</text>
</comment>
<reference evidence="40" key="2">
    <citation type="submission" date="2025-08" db="UniProtKB">
        <authorList>
            <consortium name="Ensembl"/>
        </authorList>
    </citation>
    <scope>IDENTIFICATION</scope>
</reference>
<evidence type="ECO:0000256" key="1">
    <source>
        <dbReference type="ARBA" id="ARBA00001913"/>
    </source>
</evidence>
<keyword evidence="24" id="KW-0106">Calcium</keyword>
<protein>
    <recommendedName>
        <fullName evidence="11">Proprotein convertase subtilisin/kexin type 9</fullName>
    </recommendedName>
    <alternativeName>
        <fullName evidence="33">Proprotein convertase 9</fullName>
    </alternativeName>
    <alternativeName>
        <fullName evidence="32">Subtilisin/kexin-like protease PC9</fullName>
    </alternativeName>
</protein>
<dbReference type="InterPro" id="IPR036852">
    <property type="entry name" value="Peptidase_S8/S53_dom_sf"/>
</dbReference>
<dbReference type="FunCoup" id="A0A673CCD4">
    <property type="interactions" value="11"/>
</dbReference>
<evidence type="ECO:0000256" key="13">
    <source>
        <dbReference type="ARBA" id="ARBA00022525"/>
    </source>
</evidence>
<keyword evidence="19" id="KW-0967">Endosome</keyword>
<evidence type="ECO:0000256" key="32">
    <source>
        <dbReference type="ARBA" id="ARBA00032525"/>
    </source>
</evidence>
<comment type="subcellular location">
    <subcellularLocation>
        <location evidence="4">Cell surface</location>
    </subcellularLocation>
    <subcellularLocation>
        <location evidence="6">Cytoplasm</location>
    </subcellularLocation>
    <subcellularLocation>
        <location evidence="3">Endoplasmic reticulum</location>
    </subcellularLocation>
    <subcellularLocation>
        <location evidence="2">Endosome</location>
    </subcellularLocation>
    <subcellularLocation>
        <location evidence="7">Golgi apparatus</location>
    </subcellularLocation>
    <subcellularLocation>
        <location evidence="5">Lysosome</location>
    </subcellularLocation>
    <subcellularLocation>
        <location evidence="8">Secreted</location>
    </subcellularLocation>
</comment>
<name>A0A673CCD4_9TELE</name>
<dbReference type="Pfam" id="PF00082">
    <property type="entry name" value="Peptidase_S8"/>
    <property type="match status" value="1"/>
</dbReference>
<evidence type="ECO:0000256" key="6">
    <source>
        <dbReference type="ARBA" id="ARBA00004496"/>
    </source>
</evidence>
<dbReference type="InterPro" id="IPR034193">
    <property type="entry name" value="PCSK9_ProteinaseK-like"/>
</dbReference>
<dbReference type="GO" id="GO:0004252">
    <property type="term" value="F:serine-type endopeptidase activity"/>
    <property type="evidence" value="ECO:0007669"/>
    <property type="project" value="UniProtKB-UniRule"/>
</dbReference>
<evidence type="ECO:0000256" key="34">
    <source>
        <dbReference type="PROSITE-ProRule" id="PRU01240"/>
    </source>
</evidence>
<keyword evidence="23 34" id="KW-0720">Serine protease</keyword>
<evidence type="ECO:0000313" key="41">
    <source>
        <dbReference type="Proteomes" id="UP000472271"/>
    </source>
</evidence>
<evidence type="ECO:0000256" key="28">
    <source>
        <dbReference type="ARBA" id="ARBA00023166"/>
    </source>
</evidence>
<evidence type="ECO:0000256" key="3">
    <source>
        <dbReference type="ARBA" id="ARBA00004240"/>
    </source>
</evidence>
<dbReference type="Pfam" id="PF18463">
    <property type="entry name" value="PCSK9_C3"/>
    <property type="match status" value="1"/>
</dbReference>
<evidence type="ECO:0000259" key="38">
    <source>
        <dbReference type="Pfam" id="PF18459"/>
    </source>
</evidence>
<evidence type="ECO:0000256" key="20">
    <source>
        <dbReference type="ARBA" id="ARBA00022801"/>
    </source>
</evidence>
<evidence type="ECO:0000256" key="22">
    <source>
        <dbReference type="ARBA" id="ARBA00022824"/>
    </source>
</evidence>
<dbReference type="InterPro" id="IPR041051">
    <property type="entry name" value="PCSK9_C3"/>
</dbReference>
<keyword evidence="25" id="KW-0333">Golgi apparatus</keyword>
<evidence type="ECO:0000313" key="40">
    <source>
        <dbReference type="Ensembl" id="ENSSORP00005049783.1"/>
    </source>
</evidence>
<keyword evidence="18" id="KW-0053">Apoptosis</keyword>
<dbReference type="GO" id="GO:0005768">
    <property type="term" value="C:endosome"/>
    <property type="evidence" value="ECO:0007669"/>
    <property type="project" value="UniProtKB-SubCell"/>
</dbReference>
<feature type="chain" id="PRO_5025679285" description="Proprotein convertase subtilisin/kexin type 9" evidence="35">
    <location>
        <begin position="31"/>
        <end position="692"/>
    </location>
</feature>
<evidence type="ECO:0000256" key="25">
    <source>
        <dbReference type="ARBA" id="ARBA00023034"/>
    </source>
</evidence>
<feature type="signal peptide" evidence="35">
    <location>
        <begin position="1"/>
        <end position="30"/>
    </location>
</feature>
<evidence type="ECO:0000256" key="2">
    <source>
        <dbReference type="ARBA" id="ARBA00004177"/>
    </source>
</evidence>
<evidence type="ECO:0000256" key="16">
    <source>
        <dbReference type="ARBA" id="ARBA00022641"/>
    </source>
</evidence>
<evidence type="ECO:0000256" key="23">
    <source>
        <dbReference type="ARBA" id="ARBA00022825"/>
    </source>
</evidence>
<comment type="cofactor">
    <cofactor evidence="1">
        <name>Ca(2+)</name>
        <dbReference type="ChEBI" id="CHEBI:29108"/>
    </cofactor>
</comment>
<dbReference type="Proteomes" id="UP000472271">
    <property type="component" value="Chromosome 4"/>
</dbReference>
<dbReference type="FunFam" id="3.30.70.80:FF:000004">
    <property type="entry name" value="Proprotein convertase subtilisin/kexin type 9"/>
    <property type="match status" value="1"/>
</dbReference>
<dbReference type="GO" id="GO:0009986">
    <property type="term" value="C:cell surface"/>
    <property type="evidence" value="ECO:0007669"/>
    <property type="project" value="UniProtKB-SubCell"/>
</dbReference>
<evidence type="ECO:0000256" key="9">
    <source>
        <dbReference type="ARBA" id="ARBA00011073"/>
    </source>
</evidence>
<dbReference type="PROSITE" id="PS51892">
    <property type="entry name" value="SUBTILASE"/>
    <property type="match status" value="1"/>
</dbReference>
<keyword evidence="35" id="KW-0732">Signal</keyword>
<dbReference type="Gene3D" id="3.40.50.200">
    <property type="entry name" value="Peptidase S8/S53 domain"/>
    <property type="match status" value="1"/>
</dbReference>
<dbReference type="AlphaFoldDB" id="A0A673CCD4"/>
<dbReference type="InParanoid" id="A0A673CCD4"/>
<dbReference type="PANTHER" id="PTHR43806">
    <property type="entry name" value="PEPTIDASE S8"/>
    <property type="match status" value="1"/>
</dbReference>
<dbReference type="CDD" id="cd04077">
    <property type="entry name" value="Peptidases_S8_PCSK9_ProteinaseK_like"/>
    <property type="match status" value="1"/>
</dbReference>
<evidence type="ECO:0000259" key="39">
    <source>
        <dbReference type="Pfam" id="PF18463"/>
    </source>
</evidence>
<keyword evidence="22" id="KW-0256">Endoplasmic reticulum</keyword>
<comment type="subunit">
    <text evidence="10">Monomer. Can self-associate to form dimers and higher multimers which may have increased LDLR degrading activity. The precursor protein but not the mature protein may form multimers. Interacts with APOB, VLDLR, LRP8/APOER2 and BACE1. The full-length immature form (pro-PCSK9) interacts with SCNN1A, SCNN1B and SCNN1G. The pro-PCSK9 form (via C-terminal domain) interacts with LDLR. Interacts (via the C-terminal domain) with ANXA2 (via repeat Annexin 1); the interaction inhibits the degradation of LDLR.</text>
</comment>
<dbReference type="InterPro" id="IPR037045">
    <property type="entry name" value="S8pro/Inhibitor_I9_sf"/>
</dbReference>
<keyword evidence="27" id="KW-1015">Disulfide bond</keyword>